<feature type="domain" description="MPN" evidence="8">
    <location>
        <begin position="215"/>
        <end position="337"/>
    </location>
</feature>
<feature type="region of interest" description="Disordered" evidence="7">
    <location>
        <begin position="21"/>
        <end position="81"/>
    </location>
</feature>
<evidence type="ECO:0000256" key="7">
    <source>
        <dbReference type="SAM" id="MobiDB-lite"/>
    </source>
</evidence>
<dbReference type="InterPro" id="IPR025657">
    <property type="entry name" value="RadC_JAB"/>
</dbReference>
<feature type="compositionally biased region" description="Low complexity" evidence="7">
    <location>
        <begin position="31"/>
        <end position="58"/>
    </location>
</feature>
<evidence type="ECO:0000256" key="2">
    <source>
        <dbReference type="ARBA" id="ARBA00022723"/>
    </source>
</evidence>
<dbReference type="PANTHER" id="PTHR30471">
    <property type="entry name" value="DNA REPAIR PROTEIN RADC"/>
    <property type="match status" value="1"/>
</dbReference>
<sequence length="337" mass="36746">MWHGVREDVLPASGTRYAAHRHAVPQHASLRHAATQHASTQHASTQHASTQHAATRQHPAPNPERLPNGGTFRPGARSNRLPEPSLAFIRRAIGPGSVEVPATPQPLQLTDTSPLRHWPERERPRERLLRHGAAALSDAELLAILLRTGNRGQSAVALAKQLLADSGTSLSRLLTTEPEQLMRMDGLGPARATTLAVVVELARRVLVEKMEDSILINSPEIVKEYLGITLRGLAREVFVVIFLNAQHRLIRADQLFAGTLAQTPVFPREVVKRALELNAAAVILAHNHPSGLPTPSEADRILTRTLQTALGHVDVRVLDHIIVAGGQHHSFSVHGEL</sequence>
<evidence type="ECO:0000256" key="3">
    <source>
        <dbReference type="ARBA" id="ARBA00022801"/>
    </source>
</evidence>
<dbReference type="Proteomes" id="UP000270261">
    <property type="component" value="Unassembled WGS sequence"/>
</dbReference>
<dbReference type="EMBL" id="RRUE01000001">
    <property type="protein sequence ID" value="RRN45662.1"/>
    <property type="molecule type" value="Genomic_DNA"/>
</dbReference>
<evidence type="ECO:0000259" key="8">
    <source>
        <dbReference type="PROSITE" id="PS50249"/>
    </source>
</evidence>
<dbReference type="GO" id="GO:0008237">
    <property type="term" value="F:metallopeptidase activity"/>
    <property type="evidence" value="ECO:0007669"/>
    <property type="project" value="UniProtKB-KW"/>
</dbReference>
<accession>A0A426FSI7</accession>
<dbReference type="Pfam" id="PF20582">
    <property type="entry name" value="UPF0758_N"/>
    <property type="match status" value="1"/>
</dbReference>
<dbReference type="InterPro" id="IPR001405">
    <property type="entry name" value="UPF0758"/>
</dbReference>
<dbReference type="Pfam" id="PF04002">
    <property type="entry name" value="RadC"/>
    <property type="match status" value="1"/>
</dbReference>
<dbReference type="NCBIfam" id="NF000642">
    <property type="entry name" value="PRK00024.1"/>
    <property type="match status" value="1"/>
</dbReference>
<comment type="similarity">
    <text evidence="6">Belongs to the UPF0758 family.</text>
</comment>
<keyword evidence="4" id="KW-0862">Zinc</keyword>
<dbReference type="InterPro" id="IPR010994">
    <property type="entry name" value="RuvA_2-like"/>
</dbReference>
<organism evidence="9 10">
    <name type="scientific">Lautropia dentalis</name>
    <dbReference type="NCBI Taxonomy" id="2490857"/>
    <lineage>
        <taxon>Bacteria</taxon>
        <taxon>Pseudomonadati</taxon>
        <taxon>Pseudomonadota</taxon>
        <taxon>Betaproteobacteria</taxon>
        <taxon>Burkholderiales</taxon>
        <taxon>Burkholderiaceae</taxon>
        <taxon>Lautropia</taxon>
    </lineage>
</organism>
<gene>
    <name evidence="9" type="ORF">EHV23_05775</name>
</gene>
<dbReference type="GO" id="GO:0006508">
    <property type="term" value="P:proteolysis"/>
    <property type="evidence" value="ECO:0007669"/>
    <property type="project" value="UniProtKB-KW"/>
</dbReference>
<comment type="caution">
    <text evidence="9">The sequence shown here is derived from an EMBL/GenBank/DDBJ whole genome shotgun (WGS) entry which is preliminary data.</text>
</comment>
<evidence type="ECO:0000256" key="6">
    <source>
        <dbReference type="RuleBase" id="RU003797"/>
    </source>
</evidence>
<dbReference type="CDD" id="cd08071">
    <property type="entry name" value="MPN_DUF2466"/>
    <property type="match status" value="1"/>
</dbReference>
<dbReference type="InterPro" id="IPR020891">
    <property type="entry name" value="UPF0758_CS"/>
</dbReference>
<name>A0A426FSI7_9BURK</name>
<dbReference type="SUPFAM" id="SSF102712">
    <property type="entry name" value="JAB1/MPN domain"/>
    <property type="match status" value="1"/>
</dbReference>
<proteinExistence type="inferred from homology"/>
<protein>
    <submittedName>
        <fullName evidence="9">JAB domain-containing protein</fullName>
    </submittedName>
</protein>
<feature type="region of interest" description="Disordered" evidence="7">
    <location>
        <begin position="96"/>
        <end position="120"/>
    </location>
</feature>
<keyword evidence="2" id="KW-0479">Metal-binding</keyword>
<keyword evidence="1" id="KW-0645">Protease</keyword>
<dbReference type="PANTHER" id="PTHR30471:SF3">
    <property type="entry name" value="UPF0758 PROTEIN YEES-RELATED"/>
    <property type="match status" value="1"/>
</dbReference>
<evidence type="ECO:0000313" key="9">
    <source>
        <dbReference type="EMBL" id="RRN45662.1"/>
    </source>
</evidence>
<evidence type="ECO:0000256" key="4">
    <source>
        <dbReference type="ARBA" id="ARBA00022833"/>
    </source>
</evidence>
<dbReference type="SUPFAM" id="SSF47781">
    <property type="entry name" value="RuvA domain 2-like"/>
    <property type="match status" value="1"/>
</dbReference>
<keyword evidence="5" id="KW-0482">Metalloprotease</keyword>
<evidence type="ECO:0000256" key="5">
    <source>
        <dbReference type="ARBA" id="ARBA00023049"/>
    </source>
</evidence>
<dbReference type="OrthoDB" id="9804482at2"/>
<keyword evidence="10" id="KW-1185">Reference proteome</keyword>
<dbReference type="InterPro" id="IPR037518">
    <property type="entry name" value="MPN"/>
</dbReference>
<evidence type="ECO:0000313" key="10">
    <source>
        <dbReference type="Proteomes" id="UP000270261"/>
    </source>
</evidence>
<dbReference type="InterPro" id="IPR046778">
    <property type="entry name" value="UPF0758_N"/>
</dbReference>
<dbReference type="AlphaFoldDB" id="A0A426FSI7"/>
<dbReference type="Gene3D" id="3.40.140.10">
    <property type="entry name" value="Cytidine Deaminase, domain 2"/>
    <property type="match status" value="1"/>
</dbReference>
<reference evidence="9 10" key="1">
    <citation type="submission" date="2018-11" db="EMBL/GenBank/DDBJ databases">
        <title>Genome sequencing of Lautropia sp. KCOM 2505 (= ChDC F240).</title>
        <authorList>
            <person name="Kook J.-K."/>
            <person name="Park S.-N."/>
            <person name="Lim Y.K."/>
        </authorList>
    </citation>
    <scope>NUCLEOTIDE SEQUENCE [LARGE SCALE GENOMIC DNA]</scope>
    <source>
        <strain evidence="9 10">KCOM 2505</strain>
    </source>
</reference>
<dbReference type="PROSITE" id="PS01302">
    <property type="entry name" value="UPF0758"/>
    <property type="match status" value="1"/>
</dbReference>
<keyword evidence="3" id="KW-0378">Hydrolase</keyword>
<evidence type="ECO:0000256" key="1">
    <source>
        <dbReference type="ARBA" id="ARBA00022670"/>
    </source>
</evidence>
<dbReference type="GO" id="GO:0046872">
    <property type="term" value="F:metal ion binding"/>
    <property type="evidence" value="ECO:0007669"/>
    <property type="project" value="UniProtKB-KW"/>
</dbReference>
<dbReference type="PROSITE" id="PS50249">
    <property type="entry name" value="MPN"/>
    <property type="match status" value="1"/>
</dbReference>
<dbReference type="NCBIfam" id="TIGR00608">
    <property type="entry name" value="radc"/>
    <property type="match status" value="1"/>
</dbReference>